<proteinExistence type="predicted"/>
<reference evidence="2" key="1">
    <citation type="journal article" date="2019" name="Int. J. Syst. Evol. Microbiol.">
        <title>The Global Catalogue of Microorganisms (GCM) 10K type strain sequencing project: providing services to taxonomists for standard genome sequencing and annotation.</title>
        <authorList>
            <consortium name="The Broad Institute Genomics Platform"/>
            <consortium name="The Broad Institute Genome Sequencing Center for Infectious Disease"/>
            <person name="Wu L."/>
            <person name="Ma J."/>
        </authorList>
    </citation>
    <scope>NUCLEOTIDE SEQUENCE [LARGE SCALE GENOMIC DNA]</scope>
    <source>
        <strain evidence="2">JCM 18459</strain>
    </source>
</reference>
<keyword evidence="2" id="KW-1185">Reference proteome</keyword>
<evidence type="ECO:0000313" key="2">
    <source>
        <dbReference type="Proteomes" id="UP001500221"/>
    </source>
</evidence>
<dbReference type="Proteomes" id="UP001500221">
    <property type="component" value="Unassembled WGS sequence"/>
</dbReference>
<evidence type="ECO:0008006" key="3">
    <source>
        <dbReference type="Google" id="ProtNLM"/>
    </source>
</evidence>
<organism evidence="1 2">
    <name type="scientific">Nocardioides marinquilinus</name>
    <dbReference type="NCBI Taxonomy" id="1210400"/>
    <lineage>
        <taxon>Bacteria</taxon>
        <taxon>Bacillati</taxon>
        <taxon>Actinomycetota</taxon>
        <taxon>Actinomycetes</taxon>
        <taxon>Propionibacteriales</taxon>
        <taxon>Nocardioidaceae</taxon>
        <taxon>Nocardioides</taxon>
    </lineage>
</organism>
<name>A0ABP9PXC4_9ACTN</name>
<comment type="caution">
    <text evidence="1">The sequence shown here is derived from an EMBL/GenBank/DDBJ whole genome shotgun (WGS) entry which is preliminary data.</text>
</comment>
<accession>A0ABP9PXC4</accession>
<sequence>MVALFLLAAVSACGGEAEGGGGVEQSGRADVPWGSYADGLQGRIDQLEANGRCNALQREFDVADRNNKATLDRTGEHNNAELLKYIDEALGAAGCYD</sequence>
<protein>
    <recommendedName>
        <fullName evidence="3">DUF732 domain-containing protein</fullName>
    </recommendedName>
</protein>
<dbReference type="EMBL" id="BAABKG010000005">
    <property type="protein sequence ID" value="GAA5153780.1"/>
    <property type="molecule type" value="Genomic_DNA"/>
</dbReference>
<evidence type="ECO:0000313" key="1">
    <source>
        <dbReference type="EMBL" id="GAA5153780.1"/>
    </source>
</evidence>
<gene>
    <name evidence="1" type="ORF">GCM10023340_36320</name>
</gene>